<protein>
    <submittedName>
        <fullName evidence="2">Uncharacterized protein</fullName>
    </submittedName>
</protein>
<feature type="transmembrane region" description="Helical" evidence="1">
    <location>
        <begin position="68"/>
        <end position="91"/>
    </location>
</feature>
<keyword evidence="3" id="KW-1185">Reference proteome</keyword>
<name>A0A067MRW6_BOTB1</name>
<dbReference type="HOGENOM" id="CLU_1447439_0_0_1"/>
<evidence type="ECO:0000313" key="2">
    <source>
        <dbReference type="EMBL" id="KDQ14622.1"/>
    </source>
</evidence>
<keyword evidence="1" id="KW-1133">Transmembrane helix</keyword>
<keyword evidence="1" id="KW-0472">Membrane</keyword>
<evidence type="ECO:0000313" key="3">
    <source>
        <dbReference type="Proteomes" id="UP000027195"/>
    </source>
</evidence>
<accession>A0A067MRW6</accession>
<proteinExistence type="predicted"/>
<dbReference type="Proteomes" id="UP000027195">
    <property type="component" value="Unassembled WGS sequence"/>
</dbReference>
<feature type="transmembrane region" description="Helical" evidence="1">
    <location>
        <begin position="37"/>
        <end position="56"/>
    </location>
</feature>
<organism evidence="2 3">
    <name type="scientific">Botryobasidium botryosum (strain FD-172 SS1)</name>
    <dbReference type="NCBI Taxonomy" id="930990"/>
    <lineage>
        <taxon>Eukaryota</taxon>
        <taxon>Fungi</taxon>
        <taxon>Dikarya</taxon>
        <taxon>Basidiomycota</taxon>
        <taxon>Agaricomycotina</taxon>
        <taxon>Agaricomycetes</taxon>
        <taxon>Cantharellales</taxon>
        <taxon>Botryobasidiaceae</taxon>
        <taxon>Botryobasidium</taxon>
    </lineage>
</organism>
<keyword evidence="1" id="KW-0812">Transmembrane</keyword>
<reference evidence="3" key="1">
    <citation type="journal article" date="2014" name="Proc. Natl. Acad. Sci. U.S.A.">
        <title>Extensive sampling of basidiomycete genomes demonstrates inadequacy of the white-rot/brown-rot paradigm for wood decay fungi.</title>
        <authorList>
            <person name="Riley R."/>
            <person name="Salamov A.A."/>
            <person name="Brown D.W."/>
            <person name="Nagy L.G."/>
            <person name="Floudas D."/>
            <person name="Held B.W."/>
            <person name="Levasseur A."/>
            <person name="Lombard V."/>
            <person name="Morin E."/>
            <person name="Otillar R."/>
            <person name="Lindquist E.A."/>
            <person name="Sun H."/>
            <person name="LaButti K.M."/>
            <person name="Schmutz J."/>
            <person name="Jabbour D."/>
            <person name="Luo H."/>
            <person name="Baker S.E."/>
            <person name="Pisabarro A.G."/>
            <person name="Walton J.D."/>
            <person name="Blanchette R.A."/>
            <person name="Henrissat B."/>
            <person name="Martin F."/>
            <person name="Cullen D."/>
            <person name="Hibbett D.S."/>
            <person name="Grigoriev I.V."/>
        </authorList>
    </citation>
    <scope>NUCLEOTIDE SEQUENCE [LARGE SCALE GENOMIC DNA]</scope>
    <source>
        <strain evidence="3">FD-172 SS1</strain>
    </source>
</reference>
<dbReference type="AlphaFoldDB" id="A0A067MRW6"/>
<sequence>MHFPFPPSYPLVKSYRPPTAAGTDGFARLISLHLSPFPFYLSLLSVLSSPLCYYLISILLSSPSVAPGFFLMIFFFTTFYLDFSPFSFSFIPTRYRFTPSYSILHIHTLLTPHSPRPISHYPPPPPVFHLPAPDFRLSIAIIVSRSIVYDYTSDSPSTSISLPLRFFHAKYHRSYFAHKLVPLRFNK</sequence>
<dbReference type="EMBL" id="KL198036">
    <property type="protein sequence ID" value="KDQ14622.1"/>
    <property type="molecule type" value="Genomic_DNA"/>
</dbReference>
<evidence type="ECO:0000256" key="1">
    <source>
        <dbReference type="SAM" id="Phobius"/>
    </source>
</evidence>
<gene>
    <name evidence="2" type="ORF">BOTBODRAFT_335785</name>
</gene>
<dbReference type="InParanoid" id="A0A067MRW6"/>